<sequence length="76" mass="8721">MAFNFYGNTLPFVSIRLNLSGINEAQVFCVFKSSKNKGLTKVLKQDETMGTGNMCSTTYYIKGEWVEGIQREHRYE</sequence>
<dbReference type="Proteomes" id="UP000182798">
    <property type="component" value="Unassembled WGS sequence"/>
</dbReference>
<name>A0A1J5UD00_9GAMM</name>
<comment type="caution">
    <text evidence="1">The sequence shown here is derived from an EMBL/GenBank/DDBJ whole genome shotgun (WGS) entry which is preliminary data.</text>
</comment>
<evidence type="ECO:0000313" key="2">
    <source>
        <dbReference type="Proteomes" id="UP000182798"/>
    </source>
</evidence>
<protein>
    <submittedName>
        <fullName evidence="1">Uncharacterized protein</fullName>
    </submittedName>
</protein>
<evidence type="ECO:0000313" key="1">
    <source>
        <dbReference type="EMBL" id="OIR23805.1"/>
    </source>
</evidence>
<gene>
    <name evidence="1" type="ORF">BGC33_08200</name>
</gene>
<organism evidence="1 2">
    <name type="scientific">Bathymodiolus thermophilus thioautotrophic gill symbiont</name>
    <dbReference type="NCBI Taxonomy" id="2360"/>
    <lineage>
        <taxon>Bacteria</taxon>
        <taxon>Pseudomonadati</taxon>
        <taxon>Pseudomonadota</taxon>
        <taxon>Gammaproteobacteria</taxon>
        <taxon>sulfur-oxidizing symbionts</taxon>
    </lineage>
</organism>
<dbReference type="AlphaFoldDB" id="A0A1J5UD00"/>
<dbReference type="EMBL" id="MIQH01001105">
    <property type="protein sequence ID" value="OIR23805.1"/>
    <property type="molecule type" value="Genomic_DNA"/>
</dbReference>
<accession>A0A1J5UD00</accession>
<proteinExistence type="predicted"/>
<reference evidence="2" key="1">
    <citation type="submission" date="2016-09" db="EMBL/GenBank/DDBJ databases">
        <title>Genome Sequence of Bathymodiolus thermophilus sulfur-oxidizing gill endosymbiont.</title>
        <authorList>
            <person name="Ponnudurai R."/>
            <person name="Kleiner M."/>
            <person name="Sayavedra L."/>
            <person name="Thuermer A."/>
            <person name="Felbeck H."/>
            <person name="Schlueter R."/>
            <person name="Schweder T."/>
            <person name="Markert S."/>
        </authorList>
    </citation>
    <scope>NUCLEOTIDE SEQUENCE [LARGE SCALE GENOMIC DNA]</scope>
    <source>
        <strain evidence="2">BAT/CrabSpa'14</strain>
    </source>
</reference>